<keyword evidence="2" id="KW-0472">Membrane</keyword>
<gene>
    <name evidence="3" type="ORF">FWK35_00017335</name>
</gene>
<reference evidence="3 4" key="1">
    <citation type="submission" date="2019-08" db="EMBL/GenBank/DDBJ databases">
        <title>Whole genome of Aphis craccivora.</title>
        <authorList>
            <person name="Voronova N.V."/>
            <person name="Shulinski R.S."/>
            <person name="Bandarenka Y.V."/>
            <person name="Zhorov D.G."/>
            <person name="Warner D."/>
        </authorList>
    </citation>
    <scope>NUCLEOTIDE SEQUENCE [LARGE SCALE GENOMIC DNA]</scope>
    <source>
        <strain evidence="3">180601</strain>
        <tissue evidence="3">Whole Body</tissue>
    </source>
</reference>
<name>A0A6G0ZJJ9_APHCR</name>
<dbReference type="Proteomes" id="UP000478052">
    <property type="component" value="Unassembled WGS sequence"/>
</dbReference>
<feature type="compositionally biased region" description="Polar residues" evidence="1">
    <location>
        <begin position="286"/>
        <end position="297"/>
    </location>
</feature>
<sequence length="369" mass="39740">MNAIILNFENLKLTNISSVCVIVGLGEQCFQDDTCQLHDKHAVCAQVDHNAICKCKQGYHIVTVSRPTNARSSFCAQDDSDGKAGGSSLLGVVVGLLVFSALICFGLRLSTASRPRHFPTTNLYPNKLLCSRQTSRSPPIDFWHDACVCVCVVRLKGGEYSVGKRPPEASSSKHYGTSDSAAANGQQEDESSAGQSEAKDDDTSRVGAARAAAFILISCRPSTSESTTASPSRAKRAKKLGYGRTGSDPAVHSTSSVKTYNLKWYQRDQQRRHSTKNREAKGTPPSHCSTEQLIQNSSKDECSRNSQTALNSKDKSKASSVSRIEHRALVHHSAAAISGGGNCTEPTVTVELSEQPLQRPEGIITQGTR</sequence>
<evidence type="ECO:0000256" key="1">
    <source>
        <dbReference type="SAM" id="MobiDB-lite"/>
    </source>
</evidence>
<dbReference type="EMBL" id="VUJU01000323">
    <property type="protein sequence ID" value="KAF0771191.1"/>
    <property type="molecule type" value="Genomic_DNA"/>
</dbReference>
<evidence type="ECO:0000256" key="2">
    <source>
        <dbReference type="SAM" id="Phobius"/>
    </source>
</evidence>
<comment type="caution">
    <text evidence="3">The sequence shown here is derived from an EMBL/GenBank/DDBJ whole genome shotgun (WGS) entry which is preliminary data.</text>
</comment>
<keyword evidence="2" id="KW-1133">Transmembrane helix</keyword>
<accession>A0A6G0ZJJ9</accession>
<dbReference type="OrthoDB" id="6345081at2759"/>
<evidence type="ECO:0000313" key="4">
    <source>
        <dbReference type="Proteomes" id="UP000478052"/>
    </source>
</evidence>
<feature type="compositionally biased region" description="Basic and acidic residues" evidence="1">
    <location>
        <begin position="312"/>
        <end position="323"/>
    </location>
</feature>
<feature type="region of interest" description="Disordered" evidence="1">
    <location>
        <begin position="162"/>
        <end position="205"/>
    </location>
</feature>
<feature type="compositionally biased region" description="Polar residues" evidence="1">
    <location>
        <begin position="169"/>
        <end position="186"/>
    </location>
</feature>
<evidence type="ECO:0000313" key="3">
    <source>
        <dbReference type="EMBL" id="KAF0771191.1"/>
    </source>
</evidence>
<keyword evidence="2" id="KW-0812">Transmembrane</keyword>
<feature type="transmembrane region" description="Helical" evidence="2">
    <location>
        <begin position="89"/>
        <end position="109"/>
    </location>
</feature>
<feature type="region of interest" description="Disordered" evidence="1">
    <location>
        <begin position="223"/>
        <end position="323"/>
    </location>
</feature>
<organism evidence="3 4">
    <name type="scientific">Aphis craccivora</name>
    <name type="common">Cowpea aphid</name>
    <dbReference type="NCBI Taxonomy" id="307492"/>
    <lineage>
        <taxon>Eukaryota</taxon>
        <taxon>Metazoa</taxon>
        <taxon>Ecdysozoa</taxon>
        <taxon>Arthropoda</taxon>
        <taxon>Hexapoda</taxon>
        <taxon>Insecta</taxon>
        <taxon>Pterygota</taxon>
        <taxon>Neoptera</taxon>
        <taxon>Paraneoptera</taxon>
        <taxon>Hemiptera</taxon>
        <taxon>Sternorrhyncha</taxon>
        <taxon>Aphidomorpha</taxon>
        <taxon>Aphidoidea</taxon>
        <taxon>Aphididae</taxon>
        <taxon>Aphidini</taxon>
        <taxon>Aphis</taxon>
        <taxon>Aphis</taxon>
    </lineage>
</organism>
<dbReference type="AlphaFoldDB" id="A0A6G0ZJJ9"/>
<feature type="compositionally biased region" description="Low complexity" evidence="1">
    <location>
        <begin position="223"/>
        <end position="232"/>
    </location>
</feature>
<feature type="compositionally biased region" description="Basic and acidic residues" evidence="1">
    <location>
        <begin position="265"/>
        <end position="281"/>
    </location>
</feature>
<keyword evidence="4" id="KW-1185">Reference proteome</keyword>
<proteinExistence type="predicted"/>
<protein>
    <submittedName>
        <fullName evidence="3">Uncharacterized protein</fullName>
    </submittedName>
</protein>